<dbReference type="RefSeq" id="WP_230733920.1">
    <property type="nucleotide sequence ID" value="NZ_JAJNDB010000002.1"/>
</dbReference>
<dbReference type="CDD" id="cd00090">
    <property type="entry name" value="HTH_ARSR"/>
    <property type="match status" value="1"/>
</dbReference>
<name>A0ABS8P7F8_9PSEU</name>
<evidence type="ECO:0000256" key="1">
    <source>
        <dbReference type="ARBA" id="ARBA00006817"/>
    </source>
</evidence>
<reference evidence="3 4" key="1">
    <citation type="submission" date="2021-11" db="EMBL/GenBank/DDBJ databases">
        <title>Draft genome sequence of Actinomycetospora sp. SF1 isolated from the rhizosphere soil.</title>
        <authorList>
            <person name="Duangmal K."/>
            <person name="Chantavorakit T."/>
        </authorList>
    </citation>
    <scope>NUCLEOTIDE SEQUENCE [LARGE SCALE GENOMIC DNA]</scope>
    <source>
        <strain evidence="3 4">TBRC 5722</strain>
    </source>
</reference>
<accession>A0ABS8P7F8</accession>
<dbReference type="EMBL" id="JAJNDB010000002">
    <property type="protein sequence ID" value="MCD2194191.1"/>
    <property type="molecule type" value="Genomic_DNA"/>
</dbReference>
<dbReference type="InterPro" id="IPR011991">
    <property type="entry name" value="ArsR-like_HTH"/>
</dbReference>
<sequence>MDDDGVFRALADPTRRHLLDALYEHDGRTLSELADGLAMSRQAVTKHLAVLGEAGLVTAVRRGRERHHHLNPAALGDIADRWIRKYHRGRVDALTDLRRALEGPVSETTTAVTHPGATAFVYVSYIRTTPEKLWEALTTPAFVRRYFDGGGPDSDWAEGASVRWSMGGEPAQDWGQHVLESDPPRRLAYTWHNYRPEMQEMFGWSDEKLAQLQQEPISRVAFEIEPVADGAVKLTVTHDGFVPGSEMLAGVSGGWPGILSNLKSLLETGEVVAGR</sequence>
<evidence type="ECO:0000313" key="3">
    <source>
        <dbReference type="EMBL" id="MCD2194191.1"/>
    </source>
</evidence>
<comment type="similarity">
    <text evidence="1">Belongs to the AHA1 family.</text>
</comment>
<feature type="domain" description="HTH arsR-type" evidence="2">
    <location>
        <begin position="1"/>
        <end position="90"/>
    </location>
</feature>
<dbReference type="InterPro" id="IPR023393">
    <property type="entry name" value="START-like_dom_sf"/>
</dbReference>
<dbReference type="Proteomes" id="UP001199469">
    <property type="component" value="Unassembled WGS sequence"/>
</dbReference>
<dbReference type="InterPro" id="IPR036388">
    <property type="entry name" value="WH-like_DNA-bd_sf"/>
</dbReference>
<dbReference type="InterPro" id="IPR001845">
    <property type="entry name" value="HTH_ArsR_DNA-bd_dom"/>
</dbReference>
<dbReference type="Pfam" id="PF08327">
    <property type="entry name" value="AHSA1"/>
    <property type="match status" value="1"/>
</dbReference>
<protein>
    <submittedName>
        <fullName evidence="3">Metalloregulator ArsR/SmtB family transcription factor</fullName>
    </submittedName>
</protein>
<comment type="caution">
    <text evidence="3">The sequence shown here is derived from an EMBL/GenBank/DDBJ whole genome shotgun (WGS) entry which is preliminary data.</text>
</comment>
<dbReference type="Gene3D" id="3.30.530.20">
    <property type="match status" value="1"/>
</dbReference>
<dbReference type="InterPro" id="IPR013538">
    <property type="entry name" value="ASHA1/2-like_C"/>
</dbReference>
<proteinExistence type="inferred from homology"/>
<dbReference type="SUPFAM" id="SSF46785">
    <property type="entry name" value="Winged helix' DNA-binding domain"/>
    <property type="match status" value="1"/>
</dbReference>
<keyword evidence="4" id="KW-1185">Reference proteome</keyword>
<dbReference type="Gene3D" id="1.10.10.10">
    <property type="entry name" value="Winged helix-like DNA-binding domain superfamily/Winged helix DNA-binding domain"/>
    <property type="match status" value="1"/>
</dbReference>
<dbReference type="Pfam" id="PF12840">
    <property type="entry name" value="HTH_20"/>
    <property type="match status" value="1"/>
</dbReference>
<gene>
    <name evidence="3" type="ORF">LQ327_12480</name>
</gene>
<dbReference type="PROSITE" id="PS50987">
    <property type="entry name" value="HTH_ARSR_2"/>
    <property type="match status" value="1"/>
</dbReference>
<organism evidence="3 4">
    <name type="scientific">Actinomycetospora endophytica</name>
    <dbReference type="NCBI Taxonomy" id="2291215"/>
    <lineage>
        <taxon>Bacteria</taxon>
        <taxon>Bacillati</taxon>
        <taxon>Actinomycetota</taxon>
        <taxon>Actinomycetes</taxon>
        <taxon>Pseudonocardiales</taxon>
        <taxon>Pseudonocardiaceae</taxon>
        <taxon>Actinomycetospora</taxon>
    </lineage>
</organism>
<evidence type="ECO:0000313" key="4">
    <source>
        <dbReference type="Proteomes" id="UP001199469"/>
    </source>
</evidence>
<dbReference type="PRINTS" id="PR00778">
    <property type="entry name" value="HTHARSR"/>
</dbReference>
<dbReference type="PANTHER" id="PTHR38600:SF1">
    <property type="entry name" value="TRANSCRIPTIONAL REGULATORY PROTEIN"/>
    <property type="match status" value="1"/>
</dbReference>
<dbReference type="SUPFAM" id="SSF55961">
    <property type="entry name" value="Bet v1-like"/>
    <property type="match status" value="1"/>
</dbReference>
<dbReference type="NCBIfam" id="NF033788">
    <property type="entry name" value="HTH_metalloreg"/>
    <property type="match status" value="1"/>
</dbReference>
<evidence type="ECO:0000259" key="2">
    <source>
        <dbReference type="PROSITE" id="PS50987"/>
    </source>
</evidence>
<dbReference type="CDD" id="cd08893">
    <property type="entry name" value="SRPBCC_CalC_Aha1-like_GntR-HTH"/>
    <property type="match status" value="1"/>
</dbReference>
<dbReference type="SMART" id="SM00418">
    <property type="entry name" value="HTH_ARSR"/>
    <property type="match status" value="1"/>
</dbReference>
<dbReference type="InterPro" id="IPR036390">
    <property type="entry name" value="WH_DNA-bd_sf"/>
</dbReference>
<dbReference type="PANTHER" id="PTHR38600">
    <property type="entry name" value="TRANSCRIPTIONAL REGULATORY PROTEIN"/>
    <property type="match status" value="1"/>
</dbReference>